<feature type="chain" id="PRO_5045705190" description="CopL family metal-binding regulatory protein" evidence="1">
    <location>
        <begin position="23"/>
        <end position="122"/>
    </location>
</feature>
<dbReference type="RefSeq" id="WP_213435767.1">
    <property type="nucleotide sequence ID" value="NZ_AP024545.1"/>
</dbReference>
<evidence type="ECO:0000313" key="2">
    <source>
        <dbReference type="EMBL" id="BCT91687.1"/>
    </source>
</evidence>
<organism evidence="2 3">
    <name type="scientific">Noviluteimonas caseinilytica</name>
    <dbReference type="NCBI Taxonomy" id="2675101"/>
    <lineage>
        <taxon>Bacteria</taxon>
        <taxon>Pseudomonadati</taxon>
        <taxon>Pseudomonadota</taxon>
        <taxon>Gammaproteobacteria</taxon>
        <taxon>Lysobacterales</taxon>
        <taxon>Lysobacteraceae</taxon>
        <taxon>Noviluteimonas</taxon>
    </lineage>
</organism>
<dbReference type="EMBL" id="AP024545">
    <property type="protein sequence ID" value="BCT91687.1"/>
    <property type="molecule type" value="Genomic_DNA"/>
</dbReference>
<evidence type="ECO:0008006" key="4">
    <source>
        <dbReference type="Google" id="ProtNLM"/>
    </source>
</evidence>
<name>A0ABN6FPY9_9GAMM</name>
<evidence type="ECO:0000313" key="3">
    <source>
        <dbReference type="Proteomes" id="UP000681317"/>
    </source>
</evidence>
<dbReference type="Proteomes" id="UP000681317">
    <property type="component" value="Chromosome"/>
</dbReference>
<protein>
    <recommendedName>
        <fullName evidence="4">CopL family metal-binding regulatory protein</fullName>
    </recommendedName>
</protein>
<evidence type="ECO:0000256" key="1">
    <source>
        <dbReference type="SAM" id="SignalP"/>
    </source>
</evidence>
<keyword evidence="3" id="KW-1185">Reference proteome</keyword>
<keyword evidence="1" id="KW-0732">Signal</keyword>
<proteinExistence type="predicted"/>
<sequence length="122" mass="12534">MPLRNLARLALHLVLVASMSLAGVVAPVVAAQEAIASLPAPAVPAVAMDMPCDHMDAMQQAPATDPCAKAHCSLAACLGAAACLPAMARVSAHVPVPDRFVTIDVLFVPSRVLETPLRPPIA</sequence>
<reference evidence="2 3" key="1">
    <citation type="submission" date="2021-03" db="EMBL/GenBank/DDBJ databases">
        <title>Complete Genome Sequences of Two Lysobacter Strains Isolated from Sea Water (Lysobacter caseinilyticus) and Soil (Lysobacter helvus) in South Korea.</title>
        <authorList>
            <person name="Watanabe Y."/>
            <person name="Arakawa K."/>
        </authorList>
    </citation>
    <scope>NUCLEOTIDE SEQUENCE [LARGE SCALE GENOMIC DNA]</scope>
    <source>
        <strain evidence="2 3">KVB24</strain>
    </source>
</reference>
<accession>A0ABN6FPY9</accession>
<feature type="signal peptide" evidence="1">
    <location>
        <begin position="1"/>
        <end position="22"/>
    </location>
</feature>
<gene>
    <name evidence="2" type="ORF">LYSCAS_07110</name>
</gene>